<dbReference type="FunFam" id="2.40.110.10:FF:000002">
    <property type="entry name" value="Acyl-CoA dehydrogenase fadE12"/>
    <property type="match status" value="1"/>
</dbReference>
<dbReference type="InterPro" id="IPR009100">
    <property type="entry name" value="AcylCoA_DH/oxidase_NM_dom_sf"/>
</dbReference>
<evidence type="ECO:0000256" key="3">
    <source>
        <dbReference type="ARBA" id="ARBA00022630"/>
    </source>
</evidence>
<evidence type="ECO:0000256" key="8">
    <source>
        <dbReference type="RuleBase" id="RU362125"/>
    </source>
</evidence>
<gene>
    <name evidence="12" type="ORF">BOX37_25970</name>
</gene>
<comment type="similarity">
    <text evidence="2 8">Belongs to the acyl-CoA dehydrogenase family.</text>
</comment>
<feature type="domain" description="Acyl-CoA dehydrogenase/oxidase C-terminal" evidence="9">
    <location>
        <begin position="239"/>
        <end position="386"/>
    </location>
</feature>
<organism evidence="12 13">
    <name type="scientific">Nocardia mangyaensis</name>
    <dbReference type="NCBI Taxonomy" id="2213200"/>
    <lineage>
        <taxon>Bacteria</taxon>
        <taxon>Bacillati</taxon>
        <taxon>Actinomycetota</taxon>
        <taxon>Actinomycetes</taxon>
        <taxon>Mycobacteriales</taxon>
        <taxon>Nocardiaceae</taxon>
        <taxon>Nocardia</taxon>
    </lineage>
</organism>
<dbReference type="GO" id="GO:0004361">
    <property type="term" value="F:glutaryl-CoA dehydrogenase activity"/>
    <property type="evidence" value="ECO:0007669"/>
    <property type="project" value="TreeGrafter"/>
</dbReference>
<dbReference type="RefSeq" id="WP_071929991.1">
    <property type="nucleotide sequence ID" value="NZ_CP018082.1"/>
</dbReference>
<evidence type="ECO:0000313" key="12">
    <source>
        <dbReference type="EMBL" id="APE36808.1"/>
    </source>
</evidence>
<sequence length="393" mass="42639">MVTVEELFAIDPLLSSEEREIRDTVARFGERRLRPHIADWFEEGTFPAREIAPELGKLGLLGMHLEGYGCAGASATAYGLACQELEAVDSGVRSMVSVQGSLAMTAIHFFGSEEQKQRYLPAMAAGELIGCFGLTEPDFGSNPGGMRTRARRDGEDWILNGSKMWITSGSVADVAVVWAYAEEFGDEKPRVRGFLVPADTPGFTTREIHRKLSLRASLTAALDFDDVRLPADAVLPESRGLSSPLACLSEARFGIVFGALGAARDCLTAAIDYARTREVFDRPLAGYQLTQAKLADMALELGKGQLLALHLGRLKDRHEITGEQISAGKLNSTREAIAIARECRTILGANGISLDYPVLRHANNLESVLTYEGTAEVHQLVLGKALTDANAFR</sequence>
<evidence type="ECO:0000313" key="13">
    <source>
        <dbReference type="Proteomes" id="UP000183810"/>
    </source>
</evidence>
<dbReference type="SUPFAM" id="SSF47203">
    <property type="entry name" value="Acyl-CoA dehydrogenase C-terminal domain-like"/>
    <property type="match status" value="1"/>
</dbReference>
<keyword evidence="6 8" id="KW-0560">Oxidoreductase</keyword>
<protein>
    <submittedName>
        <fullName evidence="12">Acyl-CoA dehydrogenase</fullName>
    </submittedName>
</protein>
<comment type="cofactor">
    <cofactor evidence="1 8">
        <name>FAD</name>
        <dbReference type="ChEBI" id="CHEBI:57692"/>
    </cofactor>
</comment>
<name>A0A1J0VXJ9_9NOCA</name>
<dbReference type="FunFam" id="1.10.540.10:FF:000026">
    <property type="entry name" value="Acyl-CoA dehydrogenase medium chain"/>
    <property type="match status" value="1"/>
</dbReference>
<proteinExistence type="inferred from homology"/>
<dbReference type="EMBL" id="CP018082">
    <property type="protein sequence ID" value="APE36808.1"/>
    <property type="molecule type" value="Genomic_DNA"/>
</dbReference>
<dbReference type="GO" id="GO:0000062">
    <property type="term" value="F:fatty-acyl-CoA binding"/>
    <property type="evidence" value="ECO:0007669"/>
    <property type="project" value="TreeGrafter"/>
</dbReference>
<comment type="catalytic activity">
    <reaction evidence="7">
        <text>a 2,3-saturated acyl-CoA + A = a 2,3-dehydroacyl-CoA + AH2</text>
        <dbReference type="Rhea" id="RHEA:48608"/>
        <dbReference type="ChEBI" id="CHEBI:13193"/>
        <dbReference type="ChEBI" id="CHEBI:17499"/>
        <dbReference type="ChEBI" id="CHEBI:60015"/>
        <dbReference type="ChEBI" id="CHEBI:65111"/>
    </reaction>
</comment>
<feature type="domain" description="Acyl-CoA oxidase/dehydrogenase middle" evidence="10">
    <location>
        <begin position="131"/>
        <end position="227"/>
    </location>
</feature>
<keyword evidence="4 8" id="KW-0274">FAD</keyword>
<dbReference type="Pfam" id="PF00441">
    <property type="entry name" value="Acyl-CoA_dh_1"/>
    <property type="match status" value="1"/>
</dbReference>
<dbReference type="InterPro" id="IPR052033">
    <property type="entry name" value="Glutaryl-CoA_DH_mitochondrial"/>
</dbReference>
<accession>A0A1J0VXJ9</accession>
<dbReference type="PANTHER" id="PTHR42807">
    <property type="entry name" value="GLUTARYL-COA DEHYDROGENASE, MITOCHONDRIAL"/>
    <property type="match status" value="1"/>
</dbReference>
<dbReference type="KEGG" id="nsl:BOX37_25970"/>
<dbReference type="InterPro" id="IPR046373">
    <property type="entry name" value="Acyl-CoA_Oxase/DH_mid-dom_sf"/>
</dbReference>
<evidence type="ECO:0000256" key="4">
    <source>
        <dbReference type="ARBA" id="ARBA00022827"/>
    </source>
</evidence>
<evidence type="ECO:0000259" key="9">
    <source>
        <dbReference type="Pfam" id="PF00441"/>
    </source>
</evidence>
<feature type="domain" description="Acyl-CoA dehydrogenase/oxidase N-terminal" evidence="11">
    <location>
        <begin position="16"/>
        <end position="127"/>
    </location>
</feature>
<evidence type="ECO:0000256" key="7">
    <source>
        <dbReference type="ARBA" id="ARBA00052546"/>
    </source>
</evidence>
<keyword evidence="13" id="KW-1185">Reference proteome</keyword>
<dbReference type="GO" id="GO:0050660">
    <property type="term" value="F:flavin adenine dinucleotide binding"/>
    <property type="evidence" value="ECO:0007669"/>
    <property type="project" value="InterPro"/>
</dbReference>
<dbReference type="Gene3D" id="2.40.110.10">
    <property type="entry name" value="Butyryl-CoA Dehydrogenase, subunit A, domain 2"/>
    <property type="match status" value="1"/>
</dbReference>
<dbReference type="InterPro" id="IPR006091">
    <property type="entry name" value="Acyl-CoA_Oxase/DH_mid-dom"/>
</dbReference>
<dbReference type="InterPro" id="IPR009075">
    <property type="entry name" value="AcylCo_DH/oxidase_C"/>
</dbReference>
<keyword evidence="3 8" id="KW-0285">Flavoprotein</keyword>
<dbReference type="Pfam" id="PF02770">
    <property type="entry name" value="Acyl-CoA_dh_M"/>
    <property type="match status" value="1"/>
</dbReference>
<evidence type="ECO:0000256" key="2">
    <source>
        <dbReference type="ARBA" id="ARBA00009347"/>
    </source>
</evidence>
<dbReference type="Pfam" id="PF02771">
    <property type="entry name" value="Acyl-CoA_dh_N"/>
    <property type="match status" value="1"/>
</dbReference>
<dbReference type="GO" id="GO:0033539">
    <property type="term" value="P:fatty acid beta-oxidation using acyl-CoA dehydrogenase"/>
    <property type="evidence" value="ECO:0007669"/>
    <property type="project" value="TreeGrafter"/>
</dbReference>
<dbReference type="SUPFAM" id="SSF56645">
    <property type="entry name" value="Acyl-CoA dehydrogenase NM domain-like"/>
    <property type="match status" value="1"/>
</dbReference>
<dbReference type="AlphaFoldDB" id="A0A1J0VXJ9"/>
<evidence type="ECO:0000256" key="6">
    <source>
        <dbReference type="ARBA" id="ARBA00023002"/>
    </source>
</evidence>
<dbReference type="PANTHER" id="PTHR42807:SF1">
    <property type="entry name" value="GLUTARYL-COA DEHYDROGENASE, MITOCHONDRIAL"/>
    <property type="match status" value="1"/>
</dbReference>
<dbReference type="InterPro" id="IPR013786">
    <property type="entry name" value="AcylCoA_DH/ox_N"/>
</dbReference>
<dbReference type="OrthoDB" id="9770681at2"/>
<dbReference type="InterPro" id="IPR036250">
    <property type="entry name" value="AcylCo_DH-like_C"/>
</dbReference>
<dbReference type="InterPro" id="IPR037069">
    <property type="entry name" value="AcylCoA_DH/ox_N_sf"/>
</dbReference>
<dbReference type="Proteomes" id="UP000183810">
    <property type="component" value="Chromosome"/>
</dbReference>
<keyword evidence="5" id="KW-0809">Transit peptide</keyword>
<dbReference type="GO" id="GO:0046949">
    <property type="term" value="P:fatty-acyl-CoA biosynthetic process"/>
    <property type="evidence" value="ECO:0007669"/>
    <property type="project" value="TreeGrafter"/>
</dbReference>
<evidence type="ECO:0000256" key="1">
    <source>
        <dbReference type="ARBA" id="ARBA00001974"/>
    </source>
</evidence>
<evidence type="ECO:0000256" key="5">
    <source>
        <dbReference type="ARBA" id="ARBA00022946"/>
    </source>
</evidence>
<evidence type="ECO:0000259" key="10">
    <source>
        <dbReference type="Pfam" id="PF02770"/>
    </source>
</evidence>
<dbReference type="Gene3D" id="1.20.140.10">
    <property type="entry name" value="Butyryl-CoA Dehydrogenase, subunit A, domain 3"/>
    <property type="match status" value="1"/>
</dbReference>
<reference evidence="12" key="1">
    <citation type="submission" date="2016-11" db="EMBL/GenBank/DDBJ databases">
        <authorList>
            <person name="Jaros S."/>
            <person name="Januszkiewicz K."/>
            <person name="Wedrychowicz H."/>
        </authorList>
    </citation>
    <scope>NUCLEOTIDE SEQUENCE [LARGE SCALE GENOMIC DNA]</scope>
    <source>
        <strain evidence="12">Y48</strain>
    </source>
</reference>
<dbReference type="Gene3D" id="1.10.540.10">
    <property type="entry name" value="Acyl-CoA dehydrogenase/oxidase, N-terminal domain"/>
    <property type="match status" value="1"/>
</dbReference>
<evidence type="ECO:0000259" key="11">
    <source>
        <dbReference type="Pfam" id="PF02771"/>
    </source>
</evidence>